<dbReference type="Gene3D" id="3.40.50.620">
    <property type="entry name" value="HUPs"/>
    <property type="match status" value="1"/>
</dbReference>
<evidence type="ECO:0000259" key="9">
    <source>
        <dbReference type="Pfam" id="PF00749"/>
    </source>
</evidence>
<accession>A0A1F6GRQ3</accession>
<evidence type="ECO:0000256" key="6">
    <source>
        <dbReference type="ARBA" id="ARBA00023146"/>
    </source>
</evidence>
<dbReference type="InterPro" id="IPR000924">
    <property type="entry name" value="Glu/Gln-tRNA-synth"/>
</dbReference>
<feature type="binding site" evidence="7">
    <location>
        <position position="99"/>
    </location>
    <ligand>
        <name>Zn(2+)</name>
        <dbReference type="ChEBI" id="CHEBI:29105"/>
    </ligand>
</feature>
<feature type="binding site" evidence="7">
    <location>
        <position position="117"/>
    </location>
    <ligand>
        <name>Zn(2+)</name>
        <dbReference type="ChEBI" id="CHEBI:29105"/>
    </ligand>
</feature>
<name>A0A1F6GRQ3_9PROT</name>
<evidence type="ECO:0000256" key="8">
    <source>
        <dbReference type="RuleBase" id="RU363037"/>
    </source>
</evidence>
<dbReference type="PANTHER" id="PTHR43311">
    <property type="entry name" value="GLUTAMATE--TRNA LIGASE"/>
    <property type="match status" value="1"/>
</dbReference>
<comment type="caution">
    <text evidence="10">The sequence shown here is derived from an EMBL/GenBank/DDBJ whole genome shotgun (WGS) entry which is preliminary data.</text>
</comment>
<feature type="domain" description="Glutamyl/glutaminyl-tRNA synthetase class Ib catalytic" evidence="9">
    <location>
        <begin position="5"/>
        <end position="234"/>
    </location>
</feature>
<evidence type="ECO:0000256" key="3">
    <source>
        <dbReference type="ARBA" id="ARBA00022741"/>
    </source>
</evidence>
<dbReference type="PANTHER" id="PTHR43311:SF1">
    <property type="entry name" value="GLUTAMYL-Q TRNA(ASP) SYNTHETASE"/>
    <property type="match status" value="1"/>
</dbReference>
<comment type="function">
    <text evidence="7">Catalyzes the tRNA-independent activation of glutamate in presence of ATP and the subsequent transfer of glutamate onto a tRNA(Asp). Glutamate is transferred on the 2-amino-5-(4,5-dihydroxy-2-cyclopenten-1-yl) moiety of the queuosine in the wobble position of the QUC anticodon.</text>
</comment>
<comment type="cofactor">
    <cofactor evidence="7">
        <name>Zn(2+)</name>
        <dbReference type="ChEBI" id="CHEBI:29105"/>
    </cofactor>
    <text evidence="7">Binds 1 zinc ion per subunit.</text>
</comment>
<dbReference type="GO" id="GO:0006400">
    <property type="term" value="P:tRNA modification"/>
    <property type="evidence" value="ECO:0007669"/>
    <property type="project" value="InterPro"/>
</dbReference>
<keyword evidence="1 7" id="KW-0436">Ligase</keyword>
<dbReference type="InterPro" id="IPR014729">
    <property type="entry name" value="Rossmann-like_a/b/a_fold"/>
</dbReference>
<dbReference type="AlphaFoldDB" id="A0A1F6GRQ3"/>
<keyword evidence="5 7" id="KW-0067">ATP-binding</keyword>
<feature type="binding site" evidence="7">
    <location>
        <position position="231"/>
    </location>
    <ligand>
        <name>ATP</name>
        <dbReference type="ChEBI" id="CHEBI:30616"/>
    </ligand>
</feature>
<dbReference type="GO" id="GO:0005829">
    <property type="term" value="C:cytosol"/>
    <property type="evidence" value="ECO:0007669"/>
    <property type="project" value="TreeGrafter"/>
</dbReference>
<feature type="short sequence motif" description="'HIGH' region" evidence="7">
    <location>
        <begin position="8"/>
        <end position="18"/>
    </location>
</feature>
<dbReference type="GO" id="GO:0008270">
    <property type="term" value="F:zinc ion binding"/>
    <property type="evidence" value="ECO:0007669"/>
    <property type="project" value="UniProtKB-UniRule"/>
</dbReference>
<protein>
    <recommendedName>
        <fullName evidence="7">Glutamyl-Q tRNA(Asp) synthetase</fullName>
        <shortName evidence="7">Glu-Q-RSs</shortName>
        <ecNumber evidence="7">6.1.1.-</ecNumber>
    </recommendedName>
</protein>
<dbReference type="PRINTS" id="PR00987">
    <property type="entry name" value="TRNASYNTHGLU"/>
</dbReference>
<feature type="binding site" evidence="7">
    <location>
        <position position="41"/>
    </location>
    <ligand>
        <name>L-glutamate</name>
        <dbReference type="ChEBI" id="CHEBI:29985"/>
    </ligand>
</feature>
<evidence type="ECO:0000256" key="2">
    <source>
        <dbReference type="ARBA" id="ARBA00022723"/>
    </source>
</evidence>
<keyword evidence="8" id="KW-0648">Protein biosynthesis</keyword>
<keyword evidence="4 7" id="KW-0862">Zinc</keyword>
<comment type="similarity">
    <text evidence="7">Belongs to the class-I aminoacyl-tRNA synthetase family. GluQ subfamily.</text>
</comment>
<dbReference type="EC" id="6.1.1.-" evidence="7"/>
<feature type="binding site" evidence="7">
    <location>
        <begin position="5"/>
        <end position="9"/>
    </location>
    <ligand>
        <name>L-glutamate</name>
        <dbReference type="ChEBI" id="CHEBI:29985"/>
    </ligand>
</feature>
<feature type="binding site" evidence="7">
    <location>
        <position position="172"/>
    </location>
    <ligand>
        <name>L-glutamate</name>
        <dbReference type="ChEBI" id="CHEBI:29985"/>
    </ligand>
</feature>
<dbReference type="SUPFAM" id="SSF52374">
    <property type="entry name" value="Nucleotidylyl transferase"/>
    <property type="match status" value="1"/>
</dbReference>
<dbReference type="GO" id="GO:0004818">
    <property type="term" value="F:glutamate-tRNA ligase activity"/>
    <property type="evidence" value="ECO:0007669"/>
    <property type="project" value="TreeGrafter"/>
</dbReference>
<evidence type="ECO:0000313" key="10">
    <source>
        <dbReference type="EMBL" id="OGH00671.1"/>
    </source>
</evidence>
<evidence type="ECO:0000256" key="5">
    <source>
        <dbReference type="ARBA" id="ARBA00022840"/>
    </source>
</evidence>
<feature type="short sequence motif" description="'KMSKS' region" evidence="7">
    <location>
        <begin position="228"/>
        <end position="232"/>
    </location>
</feature>
<dbReference type="Proteomes" id="UP000177583">
    <property type="component" value="Unassembled WGS sequence"/>
</dbReference>
<evidence type="ECO:0000256" key="4">
    <source>
        <dbReference type="ARBA" id="ARBA00022833"/>
    </source>
</evidence>
<gene>
    <name evidence="7" type="primary">gluQ</name>
    <name evidence="10" type="ORF">A2557_03280</name>
</gene>
<dbReference type="InterPro" id="IPR049940">
    <property type="entry name" value="GluQ/Sye"/>
</dbReference>
<evidence type="ECO:0000313" key="11">
    <source>
        <dbReference type="Proteomes" id="UP000177583"/>
    </source>
</evidence>
<organism evidence="10 11">
    <name type="scientific">Candidatus Lambdaproteobacteria bacterium RIFOXYD2_FULL_56_26</name>
    <dbReference type="NCBI Taxonomy" id="1817773"/>
    <lineage>
        <taxon>Bacteria</taxon>
        <taxon>Pseudomonadati</taxon>
        <taxon>Pseudomonadota</taxon>
        <taxon>Candidatus Lambdaproteobacteria</taxon>
    </lineage>
</organism>
<feature type="binding site" evidence="7">
    <location>
        <position position="121"/>
    </location>
    <ligand>
        <name>Zn(2+)</name>
        <dbReference type="ChEBI" id="CHEBI:29105"/>
    </ligand>
</feature>
<proteinExistence type="inferred from homology"/>
<feature type="binding site" evidence="7">
    <location>
        <position position="190"/>
    </location>
    <ligand>
        <name>L-glutamate</name>
        <dbReference type="ChEBI" id="CHEBI:29985"/>
    </ligand>
</feature>
<dbReference type="InterPro" id="IPR020058">
    <property type="entry name" value="Glu/Gln-tRNA-synth_Ib_cat-dom"/>
</dbReference>
<keyword evidence="2 7" id="KW-0479">Metal-binding</keyword>
<dbReference type="HAMAP" id="MF_01428">
    <property type="entry name" value="Glu_Q_tRNA_synth"/>
    <property type="match status" value="1"/>
</dbReference>
<dbReference type="Pfam" id="PF00749">
    <property type="entry name" value="tRNA-synt_1c"/>
    <property type="match status" value="1"/>
</dbReference>
<dbReference type="GO" id="GO:0005524">
    <property type="term" value="F:ATP binding"/>
    <property type="evidence" value="ECO:0007669"/>
    <property type="project" value="UniProtKB-KW"/>
</dbReference>
<dbReference type="NCBIfam" id="TIGR03838">
    <property type="entry name" value="queuosine_YadB"/>
    <property type="match status" value="1"/>
</dbReference>
<evidence type="ECO:0000256" key="1">
    <source>
        <dbReference type="ARBA" id="ARBA00022598"/>
    </source>
</evidence>
<dbReference type="GO" id="GO:0006424">
    <property type="term" value="P:glutamyl-tRNA aminoacylation"/>
    <property type="evidence" value="ECO:0007669"/>
    <property type="project" value="InterPro"/>
</dbReference>
<reference evidence="10 11" key="1">
    <citation type="journal article" date="2016" name="Nat. Commun.">
        <title>Thousands of microbial genomes shed light on interconnected biogeochemical processes in an aquifer system.</title>
        <authorList>
            <person name="Anantharaman K."/>
            <person name="Brown C.T."/>
            <person name="Hug L.A."/>
            <person name="Sharon I."/>
            <person name="Castelle C.J."/>
            <person name="Probst A.J."/>
            <person name="Thomas B.C."/>
            <person name="Singh A."/>
            <person name="Wilkins M.J."/>
            <person name="Karaoz U."/>
            <person name="Brodie E.L."/>
            <person name="Williams K.H."/>
            <person name="Hubbard S.S."/>
            <person name="Banfield J.F."/>
        </authorList>
    </citation>
    <scope>NUCLEOTIDE SEQUENCE [LARGE SCALE GENOMIC DNA]</scope>
</reference>
<dbReference type="NCBIfam" id="NF004314">
    <property type="entry name" value="PRK05710.1-3"/>
    <property type="match status" value="1"/>
</dbReference>
<sequence length="298" mass="32318">MPVGRFAPTPSGDLHFGSLVGALGSYLSVKVKGGIWRLRIDDLDQPRVVPGAVDRILVALEQLGLEWDGPVLYQSARLGAYRAGIEALEAQGWIYPCSCSRKDLSATAPQGPEGPIYPGTCRTGMAGTLRSYRVRTQGRITWEDGLYGTQALDLNTEVGDFPVCRFDRLPSYHLATVVDEGLDGITEVVRGADLLTSTFRQLYLLDRLGQTRPAYLHLPVAVNAQGEKLSKQTLAPGLKPEQASLELWLGLRFLDLNPPLSLRAAPVKEQLVWGLTQGGLGALRPVKTKPLPPEVAGN</sequence>
<dbReference type="EMBL" id="MFNF01000043">
    <property type="protein sequence ID" value="OGH00671.1"/>
    <property type="molecule type" value="Genomic_DNA"/>
</dbReference>
<feature type="binding site" evidence="7">
    <location>
        <position position="97"/>
    </location>
    <ligand>
        <name>Zn(2+)</name>
        <dbReference type="ChEBI" id="CHEBI:29105"/>
    </ligand>
</feature>
<evidence type="ECO:0000256" key="7">
    <source>
        <dbReference type="HAMAP-Rule" id="MF_01428"/>
    </source>
</evidence>
<keyword evidence="6 7" id="KW-0030">Aminoacyl-tRNA synthetase</keyword>
<dbReference type="InterPro" id="IPR022380">
    <property type="entry name" value="Glu-Q_tRNA(Asp)_Synthase"/>
</dbReference>
<keyword evidence="3 7" id="KW-0547">Nucleotide-binding</keyword>